<feature type="region of interest" description="Disordered" evidence="1">
    <location>
        <begin position="581"/>
        <end position="663"/>
    </location>
</feature>
<dbReference type="GO" id="GO:0006396">
    <property type="term" value="P:RNA processing"/>
    <property type="evidence" value="ECO:0007669"/>
    <property type="project" value="InterPro"/>
</dbReference>
<feature type="domain" description="RNase III" evidence="2">
    <location>
        <begin position="15"/>
        <end position="142"/>
    </location>
</feature>
<reference evidence="3 4" key="1">
    <citation type="journal article" date="2018" name="Mycol. Prog.">
        <title>Coniella lustricola, a new species from submerged detritus.</title>
        <authorList>
            <person name="Raudabaugh D.B."/>
            <person name="Iturriaga T."/>
            <person name="Carver A."/>
            <person name="Mondo S."/>
            <person name="Pangilinan J."/>
            <person name="Lipzen A."/>
            <person name="He G."/>
            <person name="Amirebrahimi M."/>
            <person name="Grigoriev I.V."/>
            <person name="Miller A.N."/>
        </authorList>
    </citation>
    <scope>NUCLEOTIDE SEQUENCE [LARGE SCALE GENOMIC DNA]</scope>
    <source>
        <strain evidence="3 4">B22-T-1</strain>
    </source>
</reference>
<proteinExistence type="predicted"/>
<evidence type="ECO:0000259" key="2">
    <source>
        <dbReference type="PROSITE" id="PS50142"/>
    </source>
</evidence>
<dbReference type="STRING" id="2025994.A0A2T2ZUK2"/>
<feature type="compositionally biased region" description="Basic and acidic residues" evidence="1">
    <location>
        <begin position="806"/>
        <end position="820"/>
    </location>
</feature>
<feature type="compositionally biased region" description="Basic and acidic residues" evidence="1">
    <location>
        <begin position="901"/>
        <end position="921"/>
    </location>
</feature>
<keyword evidence="4" id="KW-1185">Reference proteome</keyword>
<dbReference type="AlphaFoldDB" id="A0A2T2ZUK2"/>
<feature type="compositionally biased region" description="Basic and acidic residues" evidence="1">
    <location>
        <begin position="616"/>
        <end position="662"/>
    </location>
</feature>
<accession>A0A2T2ZUK2</accession>
<dbReference type="Proteomes" id="UP000241462">
    <property type="component" value="Unassembled WGS sequence"/>
</dbReference>
<dbReference type="GO" id="GO:0004525">
    <property type="term" value="F:ribonuclease III activity"/>
    <property type="evidence" value="ECO:0007669"/>
    <property type="project" value="InterPro"/>
</dbReference>
<evidence type="ECO:0000313" key="4">
    <source>
        <dbReference type="Proteomes" id="UP000241462"/>
    </source>
</evidence>
<dbReference type="InterPro" id="IPR000999">
    <property type="entry name" value="RNase_III_dom"/>
</dbReference>
<dbReference type="OrthoDB" id="67027at2759"/>
<gene>
    <name evidence="3" type="ORF">BD289DRAFT_445803</name>
</gene>
<evidence type="ECO:0000256" key="1">
    <source>
        <dbReference type="SAM" id="MobiDB-lite"/>
    </source>
</evidence>
<dbReference type="EMBL" id="KZ678672">
    <property type="protein sequence ID" value="PSR77153.1"/>
    <property type="molecule type" value="Genomic_DNA"/>
</dbReference>
<feature type="region of interest" description="Disordered" evidence="1">
    <location>
        <begin position="981"/>
        <end position="1020"/>
    </location>
</feature>
<dbReference type="PROSITE" id="PS50142">
    <property type="entry name" value="RNASE_3_2"/>
    <property type="match status" value="1"/>
</dbReference>
<evidence type="ECO:0000313" key="3">
    <source>
        <dbReference type="EMBL" id="PSR77153.1"/>
    </source>
</evidence>
<organism evidence="3 4">
    <name type="scientific">Coniella lustricola</name>
    <dbReference type="NCBI Taxonomy" id="2025994"/>
    <lineage>
        <taxon>Eukaryota</taxon>
        <taxon>Fungi</taxon>
        <taxon>Dikarya</taxon>
        <taxon>Ascomycota</taxon>
        <taxon>Pezizomycotina</taxon>
        <taxon>Sordariomycetes</taxon>
        <taxon>Sordariomycetidae</taxon>
        <taxon>Diaporthales</taxon>
        <taxon>Schizoparmaceae</taxon>
        <taxon>Coniella</taxon>
    </lineage>
</organism>
<feature type="region of interest" description="Disordered" evidence="1">
    <location>
        <begin position="1073"/>
        <end position="1099"/>
    </location>
</feature>
<feature type="region of interest" description="Disordered" evidence="1">
    <location>
        <begin position="878"/>
        <end position="933"/>
    </location>
</feature>
<feature type="region of interest" description="Disordered" evidence="1">
    <location>
        <begin position="678"/>
        <end position="708"/>
    </location>
</feature>
<dbReference type="Gene3D" id="1.10.1520.10">
    <property type="entry name" value="Ribonuclease III domain"/>
    <property type="match status" value="1"/>
</dbReference>
<dbReference type="InterPro" id="IPR036389">
    <property type="entry name" value="RNase_III_sf"/>
</dbReference>
<dbReference type="InParanoid" id="A0A2T2ZUK2"/>
<dbReference type="SUPFAM" id="SSF69065">
    <property type="entry name" value="RNase III domain-like"/>
    <property type="match status" value="1"/>
</dbReference>
<protein>
    <recommendedName>
        <fullName evidence="2">RNase III domain-containing protein</fullName>
    </recommendedName>
</protein>
<sequence>MTGVGRYGPANLKKLVKAQEILGYEFHDITWLREGLDISRPIGHIHARNKRLALVGDHKIAAIFIDRWYSKSGLRSVDWSEIYSSNFSNQRFTDITFRHGLSDCTIPHAMMRLPGNNITDNTVRIMSDTLEALLGAIYKDAVASNHPDPYGAVEKAAIRLGLADRRLLTAEELRWSVENLRTQRKLPPRMFTGHHFALASTLHELDRPAPPRSAALQIHNLLYSRILARLEAARSDQNSLSAKTHQALLAMTQQTGHRLHDLGLGLRNLRASPLLRPKSWQWLANLRLWVQTAARAFVDPFVVVYASIQTAFTPLIPSLMPKRRPLKTSQYMKYRLRKGSHSRFTRRVLEGIYYVLKPCSRAWSKTKLNIRRWRTKPALIIPDANNKMRNMQCAVTDRLQAIRSRTTNGILETRASIANRVTTAQEKSRAVVKPMVDRFVTARKKSTTAVRHFIQHHKRKTKQSVTQLKAVVTRYRRATNHEVRVFRYRTTKRVKRLFRLGPAIPRYKKAIRTAVGRFRKRTTNRLQRLFAIKAAIARYKAGFSKRMGNVFQKRPKVASAPAPVQAVTEAHSQQVIVKDFENGARPPVMSAKPLEKTKKKPESVASPSLVPGQTLRLEESKQIVEAMKPRDDQSMPETLHDTTEQTKVQEEKGEVGREERGQGDLVSAADATLLLPGQQAKAQQDERFAKAQQLLEQEAEESRKSEARVRLEERTRKIQEQVVQQLQKQAAESLHELEAKRLEEEEAQKLQLQVQEDMRQGEQGASAVQEEQTSDATKEEVVSVKKSKAVGKAAAKREKKRLAAKRAAERKAERKAEKTAKRLRRRQGILTAEEEERLRLKVLRSAERLRALNEGAQLLAYQQDEEIEEFEEKLRLFEAGAEAAAEDSKPAREDEMEQGEEEGRQSESAEVRLAQTEKEGNPQRAQSAKSVQEDFNTVAQAKEQELQQLDDRALRSVDDTILHITSTEASAALDSQVMRLGYETSPPHTPSSPAERSGDTEISAGQTSDIPPDESRTHSTVQQPIVLGQHLVKSLIQQRAAAVRAKDSSMDQETSRTMVQAAMELELKFLRQSEQSHDHRRARKAGESMVKAAATEQTPEEKIKELAVRVRNLIMSER</sequence>
<name>A0A2T2ZUK2_9PEZI</name>
<feature type="region of interest" description="Disordered" evidence="1">
    <location>
        <begin position="754"/>
        <end position="825"/>
    </location>
</feature>
<feature type="compositionally biased region" description="Basic and acidic residues" evidence="1">
    <location>
        <begin position="593"/>
        <end position="602"/>
    </location>
</feature>
<feature type="compositionally biased region" description="Polar residues" evidence="1">
    <location>
        <begin position="923"/>
        <end position="933"/>
    </location>
</feature>